<gene>
    <name evidence="3" type="ORF">BZG36_04379</name>
</gene>
<feature type="compositionally biased region" description="Polar residues" evidence="1">
    <location>
        <begin position="23"/>
        <end position="47"/>
    </location>
</feature>
<feature type="compositionally biased region" description="Polar residues" evidence="1">
    <location>
        <begin position="1"/>
        <end position="15"/>
    </location>
</feature>
<dbReference type="EMBL" id="MVBO01000161">
    <property type="protein sequence ID" value="OZJ02351.1"/>
    <property type="molecule type" value="Genomic_DNA"/>
</dbReference>
<sequence length="429" mass="49075">MAAGTGSPQHDSTGECSGGVRFSPSQNSVGPKQVQSKVDNTKSDSSPSPAPELQYNGEAEPSKPSHSYRQNAELGDDLVLPHPTLKGDEAWPSLKQKGRELEQKVTQMYKDTERKQRTEPASQERTLDQDDDAGPTTPAIVNGKVGKREIGGVEYEYDVLYECQRGMYLFGLPKYSAKSLIQFDPPPWSDRDLKYTPMDIHNFQLPDMTWEWVHNEWLADMTGDVDENGWRYAVKFHGSVWHGNCDTFRSFVRRRRWIRPRRRILSSNGQRSDSTSSAPPIRNTTSDSCSDKIIPVELPSRNAPLVTSPNTEEAMPSSLPSDVKIDELERELTDRLRSARLDREKTKAFKDFIEAGGDEATTLCATRLKSYLQVFDYDQSKRTFIKLIFERLSQKKDNEQLYQWQQEALRSLDYYSDSQELRQELRSRM</sequence>
<dbReference type="GO" id="GO:0005778">
    <property type="term" value="C:peroxisomal membrane"/>
    <property type="evidence" value="ECO:0007669"/>
    <property type="project" value="UniProtKB-ARBA"/>
</dbReference>
<evidence type="ECO:0000313" key="3">
    <source>
        <dbReference type="EMBL" id="OZJ02351.1"/>
    </source>
</evidence>
<keyword evidence="4" id="KW-1185">Reference proteome</keyword>
<feature type="compositionally biased region" description="Polar residues" evidence="1">
    <location>
        <begin position="266"/>
        <end position="288"/>
    </location>
</feature>
<reference evidence="3 4" key="1">
    <citation type="journal article" date="2017" name="Mycologia">
        <title>Bifiguratus adelaidae, gen. et sp. nov., a new member of Mucoromycotina in endophytic and soil-dwelling habitats.</title>
        <authorList>
            <person name="Torres-Cruz T.J."/>
            <person name="Billingsley Tobias T.L."/>
            <person name="Almatruk M."/>
            <person name="Hesse C."/>
            <person name="Kuske C.R."/>
            <person name="Desiro A."/>
            <person name="Benucci G.M."/>
            <person name="Bonito G."/>
            <person name="Stajich J.E."/>
            <person name="Dunlap C."/>
            <person name="Arnold A.E."/>
            <person name="Porras-Alfaro A."/>
        </authorList>
    </citation>
    <scope>NUCLEOTIDE SEQUENCE [LARGE SCALE GENOMIC DNA]</scope>
    <source>
        <strain evidence="3 4">AZ0501</strain>
    </source>
</reference>
<accession>A0A261XVI5</accession>
<evidence type="ECO:0000256" key="1">
    <source>
        <dbReference type="SAM" id="MobiDB-lite"/>
    </source>
</evidence>
<evidence type="ECO:0000313" key="4">
    <source>
        <dbReference type="Proteomes" id="UP000242875"/>
    </source>
</evidence>
<dbReference type="InterPro" id="IPR010482">
    <property type="entry name" value="TECPR1-like_DysF"/>
</dbReference>
<comment type="caution">
    <text evidence="3">The sequence shown here is derived from an EMBL/GenBank/DDBJ whole genome shotgun (WGS) entry which is preliminary data.</text>
</comment>
<feature type="region of interest" description="Disordered" evidence="1">
    <location>
        <begin position="266"/>
        <end position="322"/>
    </location>
</feature>
<dbReference type="GO" id="GO:0007031">
    <property type="term" value="P:peroxisome organization"/>
    <property type="evidence" value="ECO:0007669"/>
    <property type="project" value="UniProtKB-ARBA"/>
</dbReference>
<name>A0A261XVI5_9FUNG</name>
<protein>
    <recommendedName>
        <fullName evidence="2">TECPR1-like DysF domain-containing protein</fullName>
    </recommendedName>
</protein>
<dbReference type="AlphaFoldDB" id="A0A261XVI5"/>
<feature type="region of interest" description="Disordered" evidence="1">
    <location>
        <begin position="1"/>
        <end position="142"/>
    </location>
</feature>
<proteinExistence type="predicted"/>
<dbReference type="Pfam" id="PF06398">
    <property type="entry name" value="Pex24p"/>
    <property type="match status" value="1"/>
</dbReference>
<dbReference type="OrthoDB" id="72441at2759"/>
<dbReference type="Proteomes" id="UP000242875">
    <property type="component" value="Unassembled WGS sequence"/>
</dbReference>
<organism evidence="3 4">
    <name type="scientific">Bifiguratus adelaidae</name>
    <dbReference type="NCBI Taxonomy" id="1938954"/>
    <lineage>
        <taxon>Eukaryota</taxon>
        <taxon>Fungi</taxon>
        <taxon>Fungi incertae sedis</taxon>
        <taxon>Mucoromycota</taxon>
        <taxon>Mucoromycotina</taxon>
        <taxon>Endogonomycetes</taxon>
        <taxon>Endogonales</taxon>
        <taxon>Endogonales incertae sedis</taxon>
        <taxon>Bifiguratus</taxon>
    </lineage>
</organism>
<evidence type="ECO:0000259" key="2">
    <source>
        <dbReference type="Pfam" id="PF06398"/>
    </source>
</evidence>
<feature type="domain" description="TECPR1-like DysF" evidence="2">
    <location>
        <begin position="180"/>
        <end position="259"/>
    </location>
</feature>